<dbReference type="InterPro" id="IPR017871">
    <property type="entry name" value="ABC_transporter-like_CS"/>
</dbReference>
<dbReference type="GO" id="GO:0016020">
    <property type="term" value="C:membrane"/>
    <property type="evidence" value="ECO:0007669"/>
    <property type="project" value="InterPro"/>
</dbReference>
<dbReference type="GO" id="GO:0016887">
    <property type="term" value="F:ATP hydrolysis activity"/>
    <property type="evidence" value="ECO:0007669"/>
    <property type="project" value="InterPro"/>
</dbReference>
<dbReference type="EMBL" id="AP026866">
    <property type="protein sequence ID" value="BDS07624.1"/>
    <property type="molecule type" value="Genomic_DNA"/>
</dbReference>
<evidence type="ECO:0000256" key="3">
    <source>
        <dbReference type="ARBA" id="ARBA00022741"/>
    </source>
</evidence>
<dbReference type="Pfam" id="PF00005">
    <property type="entry name" value="ABC_tran"/>
    <property type="match status" value="1"/>
</dbReference>
<dbReference type="KEGG" id="osu:NT6N_26640"/>
<dbReference type="GO" id="GO:0005524">
    <property type="term" value="F:ATP binding"/>
    <property type="evidence" value="ECO:0007669"/>
    <property type="project" value="UniProtKB-KW"/>
</dbReference>
<organism evidence="6">
    <name type="scientific">Oceaniferula spumae</name>
    <dbReference type="NCBI Taxonomy" id="2979115"/>
    <lineage>
        <taxon>Bacteria</taxon>
        <taxon>Pseudomonadati</taxon>
        <taxon>Verrucomicrobiota</taxon>
        <taxon>Verrucomicrobiia</taxon>
        <taxon>Verrucomicrobiales</taxon>
        <taxon>Verrucomicrobiaceae</taxon>
        <taxon>Oceaniferula</taxon>
    </lineage>
</organism>
<keyword evidence="3" id="KW-0547">Nucleotide-binding</keyword>
<dbReference type="InterPro" id="IPR027417">
    <property type="entry name" value="P-loop_NTPase"/>
</dbReference>
<feature type="domain" description="ABC transporter" evidence="5">
    <location>
        <begin position="51"/>
        <end position="273"/>
    </location>
</feature>
<evidence type="ECO:0000256" key="2">
    <source>
        <dbReference type="ARBA" id="ARBA00022448"/>
    </source>
</evidence>
<dbReference type="GO" id="GO:0140359">
    <property type="term" value="F:ABC-type transporter activity"/>
    <property type="evidence" value="ECO:0007669"/>
    <property type="project" value="InterPro"/>
</dbReference>
<dbReference type="CDD" id="cd03220">
    <property type="entry name" value="ABC_KpsT_Wzt"/>
    <property type="match status" value="1"/>
</dbReference>
<comment type="similarity">
    <text evidence="1">Belongs to the ABC transporter superfamily.</text>
</comment>
<reference evidence="6" key="1">
    <citation type="submission" date="2024-07" db="EMBL/GenBank/DDBJ databases">
        <title>Complete genome sequence of Verrucomicrobiaceae bacterium NT6N.</title>
        <authorList>
            <person name="Huang C."/>
            <person name="Takami H."/>
            <person name="Hamasaki K."/>
        </authorList>
    </citation>
    <scope>NUCLEOTIDE SEQUENCE</scope>
    <source>
        <strain evidence="6">NT6N</strain>
    </source>
</reference>
<evidence type="ECO:0000313" key="6">
    <source>
        <dbReference type="EMBL" id="BDS07624.1"/>
    </source>
</evidence>
<dbReference type="PROSITE" id="PS50893">
    <property type="entry name" value="ABC_TRANSPORTER_2"/>
    <property type="match status" value="1"/>
</dbReference>
<dbReference type="Gene3D" id="3.40.50.300">
    <property type="entry name" value="P-loop containing nucleotide triphosphate hydrolases"/>
    <property type="match status" value="1"/>
</dbReference>
<evidence type="ECO:0000259" key="5">
    <source>
        <dbReference type="PROSITE" id="PS50893"/>
    </source>
</evidence>
<sequence>MSSKIAEHRSDNADSEVLVSVENVGKVFCRNFKKSLLYGLKDSVNDLFGWRKDDDITQRSLREGEFWANKGINFQLRRGECLGLIGRNGAGKTTLLKMLNGLVKPDSGKITLNGRVGAMIALGAGFNPVLTGKENIYVNGSVLGLSKESIDAKIDEIIDFAEIHDFIDSPVQNYSSGMQVRLGFAVAVILIKPDILFLDEVLAVGDRTFRVKCLRAIKNMSKNAGTIFVSHDMYQISSICNRVLLLKDGAMECISNDVGRVLNDYSLSGEQTSNGRIKGNNDIHVIQINNEPFNEKTISKFHAGDHVEFKIAVPLDLLNEENLVRFQVLDTSMNAVVQFRDPRENSEGQTHIKYSNADSQDLEEASHADLHARIENLKLADGVYSIELRIVDRSGMNLIYLSPSLFLFEVSGYGSSWCKSIEDININKNNDVNHTIKK</sequence>
<dbReference type="InterPro" id="IPR003593">
    <property type="entry name" value="AAA+_ATPase"/>
</dbReference>
<proteinExistence type="inferred from homology"/>
<name>A0AAT9FNZ8_9BACT</name>
<gene>
    <name evidence="6" type="ORF">NT6N_26640</name>
</gene>
<evidence type="ECO:0000256" key="4">
    <source>
        <dbReference type="ARBA" id="ARBA00022840"/>
    </source>
</evidence>
<dbReference type="SUPFAM" id="SSF52540">
    <property type="entry name" value="P-loop containing nucleoside triphosphate hydrolases"/>
    <property type="match status" value="1"/>
</dbReference>
<dbReference type="PROSITE" id="PS00211">
    <property type="entry name" value="ABC_TRANSPORTER_1"/>
    <property type="match status" value="1"/>
</dbReference>
<accession>A0AAT9FNZ8</accession>
<dbReference type="InterPro" id="IPR015860">
    <property type="entry name" value="ABC_transpr_TagH-like"/>
</dbReference>
<dbReference type="AlphaFoldDB" id="A0AAT9FNZ8"/>
<dbReference type="PANTHER" id="PTHR46743:SF2">
    <property type="entry name" value="TEICHOIC ACIDS EXPORT ATP-BINDING PROTEIN TAGH"/>
    <property type="match status" value="1"/>
</dbReference>
<evidence type="ECO:0000256" key="1">
    <source>
        <dbReference type="ARBA" id="ARBA00005417"/>
    </source>
</evidence>
<protein>
    <recommendedName>
        <fullName evidence="5">ABC transporter domain-containing protein</fullName>
    </recommendedName>
</protein>
<dbReference type="InterPro" id="IPR003439">
    <property type="entry name" value="ABC_transporter-like_ATP-bd"/>
</dbReference>
<dbReference type="PANTHER" id="PTHR46743">
    <property type="entry name" value="TEICHOIC ACIDS EXPORT ATP-BINDING PROTEIN TAGH"/>
    <property type="match status" value="1"/>
</dbReference>
<keyword evidence="4" id="KW-0067">ATP-binding</keyword>
<dbReference type="InterPro" id="IPR050683">
    <property type="entry name" value="Bact_Polysacc_Export_ATP-bd"/>
</dbReference>
<keyword evidence="2" id="KW-0813">Transport</keyword>
<dbReference type="SMART" id="SM00382">
    <property type="entry name" value="AAA"/>
    <property type="match status" value="1"/>
</dbReference>